<organism evidence="2 3">
    <name type="scientific">Lactuca virosa</name>
    <dbReference type="NCBI Taxonomy" id="75947"/>
    <lineage>
        <taxon>Eukaryota</taxon>
        <taxon>Viridiplantae</taxon>
        <taxon>Streptophyta</taxon>
        <taxon>Embryophyta</taxon>
        <taxon>Tracheophyta</taxon>
        <taxon>Spermatophyta</taxon>
        <taxon>Magnoliopsida</taxon>
        <taxon>eudicotyledons</taxon>
        <taxon>Gunneridae</taxon>
        <taxon>Pentapetalae</taxon>
        <taxon>asterids</taxon>
        <taxon>campanulids</taxon>
        <taxon>Asterales</taxon>
        <taxon>Asteraceae</taxon>
        <taxon>Cichorioideae</taxon>
        <taxon>Cichorieae</taxon>
        <taxon>Lactucinae</taxon>
        <taxon>Lactuca</taxon>
    </lineage>
</organism>
<accession>A0AAU9MS79</accession>
<dbReference type="AlphaFoldDB" id="A0AAU9MS79"/>
<name>A0AAU9MS79_9ASTR</name>
<evidence type="ECO:0000313" key="2">
    <source>
        <dbReference type="EMBL" id="CAH1430719.1"/>
    </source>
</evidence>
<evidence type="ECO:0000256" key="1">
    <source>
        <dbReference type="SAM" id="MobiDB-lite"/>
    </source>
</evidence>
<feature type="compositionally biased region" description="Basic and acidic residues" evidence="1">
    <location>
        <begin position="37"/>
        <end position="46"/>
    </location>
</feature>
<sequence length="113" mass="13035">MVTTINTRAKPIREIIVWAIACILKRRRTMILTSKRVKDEEKDTHIPNKKKKCKPRACSPEGEGHGSHNITKLDRLHVVSMNTKKGWIPLSIPMRLREVKTQSTKKKPDSKQN</sequence>
<gene>
    <name evidence="2" type="ORF">LVIROSA_LOCUS17473</name>
</gene>
<reference evidence="2 3" key="1">
    <citation type="submission" date="2022-01" db="EMBL/GenBank/DDBJ databases">
        <authorList>
            <person name="Xiong W."/>
            <person name="Schranz E."/>
        </authorList>
    </citation>
    <scope>NUCLEOTIDE SEQUENCE [LARGE SCALE GENOMIC DNA]</scope>
</reference>
<protein>
    <submittedName>
        <fullName evidence="2">Uncharacterized protein</fullName>
    </submittedName>
</protein>
<dbReference type="EMBL" id="CAKMRJ010003334">
    <property type="protein sequence ID" value="CAH1430719.1"/>
    <property type="molecule type" value="Genomic_DNA"/>
</dbReference>
<feature type="region of interest" description="Disordered" evidence="1">
    <location>
        <begin position="37"/>
        <end position="69"/>
    </location>
</feature>
<proteinExistence type="predicted"/>
<comment type="caution">
    <text evidence="2">The sequence shown here is derived from an EMBL/GenBank/DDBJ whole genome shotgun (WGS) entry which is preliminary data.</text>
</comment>
<dbReference type="Proteomes" id="UP001157418">
    <property type="component" value="Unassembled WGS sequence"/>
</dbReference>
<keyword evidence="3" id="KW-1185">Reference proteome</keyword>
<evidence type="ECO:0000313" key="3">
    <source>
        <dbReference type="Proteomes" id="UP001157418"/>
    </source>
</evidence>